<dbReference type="SUPFAM" id="SSF54523">
    <property type="entry name" value="Pili subunits"/>
    <property type="match status" value="1"/>
</dbReference>
<dbReference type="InterPro" id="IPR012902">
    <property type="entry name" value="N_methyl_site"/>
</dbReference>
<evidence type="ECO:0000313" key="2">
    <source>
        <dbReference type="EMBL" id="RCK80544.1"/>
    </source>
</evidence>
<dbReference type="InterPro" id="IPR045584">
    <property type="entry name" value="Pilin-like"/>
</dbReference>
<keyword evidence="1" id="KW-0812">Transmembrane</keyword>
<dbReference type="Proteomes" id="UP000252355">
    <property type="component" value="Unassembled WGS sequence"/>
</dbReference>
<protein>
    <submittedName>
        <fullName evidence="2">Putative secretion system X protein GspG-like 2</fullName>
    </submittedName>
</protein>
<reference evidence="2 3" key="1">
    <citation type="submission" date="2018-05" db="EMBL/GenBank/DDBJ databases">
        <title>A metagenomic window into the 2 km-deep terrestrial subsurface aquifer revealed taxonomically and functionally diverse microbial community comprising novel uncultured bacterial lineages.</title>
        <authorList>
            <person name="Kadnikov V.V."/>
            <person name="Mardanov A.V."/>
            <person name="Beletsky A.V."/>
            <person name="Banks D."/>
            <person name="Pimenov N.V."/>
            <person name="Frank Y.A."/>
            <person name="Karnachuk O.V."/>
            <person name="Ravin N.V."/>
        </authorList>
    </citation>
    <scope>NUCLEOTIDE SEQUENCE [LARGE SCALE GENOMIC DNA]</scope>
    <source>
        <strain evidence="2">BY5</strain>
    </source>
</reference>
<organism evidence="2 3">
    <name type="scientific">Candidatus Ozemobacter sibiricus</name>
    <dbReference type="NCBI Taxonomy" id="2268124"/>
    <lineage>
        <taxon>Bacteria</taxon>
        <taxon>Candidatus Ozemobacteria</taxon>
        <taxon>Candidatus Ozemobacterales</taxon>
        <taxon>Candidatus Ozemobacteraceae</taxon>
        <taxon>Candidatus Ozemobacter</taxon>
    </lineage>
</organism>
<sequence>MTLIELIVCTVIIGVLSGVALPLSHHFVRYQKEMLLKETLRQTREAIDRYRNRRFAQDPNRSEDDCWPRSLEDLVTDRLLRRLPVDPMTGRPTWRVISSTDEPGIPFSDGRNVFDLRSLATGTALDGTPYSEW</sequence>
<dbReference type="EMBL" id="QOQW01000006">
    <property type="protein sequence ID" value="RCK80544.1"/>
    <property type="molecule type" value="Genomic_DNA"/>
</dbReference>
<dbReference type="NCBIfam" id="TIGR02532">
    <property type="entry name" value="IV_pilin_GFxxxE"/>
    <property type="match status" value="1"/>
</dbReference>
<accession>A0A367ZQW7</accession>
<comment type="caution">
    <text evidence="2">The sequence shown here is derived from an EMBL/GenBank/DDBJ whole genome shotgun (WGS) entry which is preliminary data.</text>
</comment>
<dbReference type="AlphaFoldDB" id="A0A367ZQW7"/>
<evidence type="ECO:0000313" key="3">
    <source>
        <dbReference type="Proteomes" id="UP000252355"/>
    </source>
</evidence>
<dbReference type="Gene3D" id="3.30.700.10">
    <property type="entry name" value="Glycoprotein, Type 4 Pilin"/>
    <property type="match status" value="1"/>
</dbReference>
<proteinExistence type="predicted"/>
<gene>
    <name evidence="2" type="ORF">OZSIB_3290</name>
</gene>
<name>A0A367ZQW7_9BACT</name>
<evidence type="ECO:0000256" key="1">
    <source>
        <dbReference type="SAM" id="Phobius"/>
    </source>
</evidence>
<keyword evidence="1" id="KW-1133">Transmembrane helix</keyword>
<feature type="transmembrane region" description="Helical" evidence="1">
    <location>
        <begin position="6"/>
        <end position="28"/>
    </location>
</feature>
<keyword evidence="1" id="KW-0472">Membrane</keyword>